<dbReference type="VEuPathDB" id="FungiDB:YALI0_A02651g"/>
<dbReference type="OMA" id="GYPCRTF"/>
<name>A0A1D8N3H5_YARLL</name>
<dbReference type="EMDB" id="EMD-11969"/>
<dbReference type="EMBL" id="KZ858964">
    <property type="protein sequence ID" value="RDW27372.1"/>
    <property type="molecule type" value="Genomic_DNA"/>
</dbReference>
<sequence length="182" mass="19750">MLPGGPVPVFKKYTVGSKGIWEKLRVLLAIAPNRSTGNPIVPLYRVPTPGSRPEANVYQDPSSYPTNDIAENPYWKRDHRRAYPQTAFFDQKTVTGLLELGSEATPRIADGEAGTKALANIANGGVSFTQALGKSSKDVIYGEVLTVNGLPPVAPTLAPKQWKIIEGEAAIYPKGYPCRTFH</sequence>
<gene>
    <name evidence="2" type="ORF">B0I71DRAFT_129288</name>
    <name evidence="1" type="ORF">YALI1_A03153g</name>
</gene>
<reference evidence="2 4" key="2">
    <citation type="submission" date="2018-07" db="EMBL/GenBank/DDBJ databases">
        <title>Draft Genome Assemblies for Five Robust Yarrowia lipolytica Strains Exhibiting High Lipid Production and Pentose Sugar Utilization and Sugar Alcohol Secretion from Undetoxified Lignocellulosic Biomass Hydrolysates.</title>
        <authorList>
            <consortium name="DOE Joint Genome Institute"/>
            <person name="Walker C."/>
            <person name="Ryu S."/>
            <person name="Na H."/>
            <person name="Zane M."/>
            <person name="LaButti K."/>
            <person name="Lipzen A."/>
            <person name="Haridas S."/>
            <person name="Barry K."/>
            <person name="Grigoriev I.V."/>
            <person name="Quarterman J."/>
            <person name="Slininger P."/>
            <person name="Dien B."/>
            <person name="Trinh C.T."/>
        </authorList>
    </citation>
    <scope>NUCLEOTIDE SEQUENCE [LARGE SCALE GENOMIC DNA]</scope>
    <source>
        <strain evidence="2 4">YB392</strain>
    </source>
</reference>
<dbReference type="Proteomes" id="UP000256601">
    <property type="component" value="Unassembled WGS sequence"/>
</dbReference>
<dbReference type="GeneID" id="2906157"/>
<reference evidence="5" key="3">
    <citation type="journal article" date="2021" name="J. Biol. Chem.">
        <title>A conserved arginine residue is critical for stabilizing the N2 FeS cluster in mitochondrial complex I.</title>
        <authorList>
            <person name="Hameedi M.A."/>
            <person name="Grba D.N."/>
            <person name="Richardson K.H."/>
            <person name="Jones A.J.Y."/>
            <person name="Song W."/>
            <person name="Roessler M.M."/>
            <person name="Wright J.J."/>
            <person name="Hirst J."/>
        </authorList>
    </citation>
    <scope>STRUCTURE BY ELECTRON MICROSCOPY (3.70 ANGSTROMS)</scope>
</reference>
<proteinExistence type="evidence at protein level"/>
<organism evidence="1 3">
    <name type="scientific">Yarrowia lipolytica</name>
    <name type="common">Candida lipolytica</name>
    <dbReference type="NCBI Taxonomy" id="4952"/>
    <lineage>
        <taxon>Eukaryota</taxon>
        <taxon>Fungi</taxon>
        <taxon>Dikarya</taxon>
        <taxon>Ascomycota</taxon>
        <taxon>Saccharomycotina</taxon>
        <taxon>Dipodascomycetes</taxon>
        <taxon>Dipodascales</taxon>
        <taxon>Dipodascales incertae sedis</taxon>
        <taxon>Yarrowia</taxon>
    </lineage>
</organism>
<dbReference type="OrthoDB" id="2093493at2759"/>
<dbReference type="EMDB" id="EMD-10815"/>
<dbReference type="VEuPathDB" id="FungiDB:YALI1_A03153g"/>
<dbReference type="EMDB" id="EMD-10711"/>
<dbReference type="InterPro" id="IPR016813">
    <property type="entry name" value="NADH_Ub_cplx-1_21kDa"/>
</dbReference>
<dbReference type="PANTHER" id="PTHR37325:SF1">
    <property type="entry name" value="OXIDOREDUCTASE 21 KDA SUBUNIT, PUTATIVE (AFU_ORTHOLOGUE AFUA_4G05910)-RELATED"/>
    <property type="match status" value="1"/>
</dbReference>
<dbReference type="PANTHER" id="PTHR37325">
    <property type="entry name" value="OXIDOREDUCTASE 21 KDA SUBUNIT, PUTATIVE (AFU_ORTHOLOGUE AFUA_4G05910)-RELATED"/>
    <property type="match status" value="1"/>
</dbReference>
<dbReference type="EMDB" id="EMD-4874"/>
<dbReference type="RefSeq" id="XP_499701.1">
    <property type="nucleotide sequence ID" value="XM_499701.1"/>
</dbReference>
<dbReference type="Proteomes" id="UP000182444">
    <property type="component" value="Chromosome 1A"/>
</dbReference>
<dbReference type="AlphaFoldDB" id="A0A1D8N3H5"/>
<dbReference type="EMBL" id="CP017553">
    <property type="protein sequence ID" value="AOW00188.1"/>
    <property type="molecule type" value="Genomic_DNA"/>
</dbReference>
<evidence type="ECO:0000313" key="3">
    <source>
        <dbReference type="Proteomes" id="UP000182444"/>
    </source>
</evidence>
<protein>
    <submittedName>
        <fullName evidence="1">Uncharacterized protein</fullName>
    </submittedName>
</protein>
<dbReference type="PIRSF" id="PIRSF022976">
    <property type="entry name" value="NADH_Oxi_21kDa"/>
    <property type="match status" value="1"/>
</dbReference>
<dbReference type="KEGG" id="yli:2906157"/>
<keyword evidence="5" id="KW-0002">3D-structure</keyword>
<dbReference type="EMDB" id="EMD-4872"/>
<evidence type="ECO:0000313" key="2">
    <source>
        <dbReference type="EMBL" id="RDW27372.1"/>
    </source>
</evidence>
<evidence type="ECO:0000313" key="1">
    <source>
        <dbReference type="EMBL" id="AOW00188.1"/>
    </source>
</evidence>
<reference evidence="1 3" key="1">
    <citation type="journal article" date="2016" name="PLoS ONE">
        <title>Sequence Assembly of Yarrowia lipolytica Strain W29/CLIB89 Shows Transposable Element Diversity.</title>
        <authorList>
            <person name="Magnan C."/>
            <person name="Yu J."/>
            <person name="Chang I."/>
            <person name="Jahn E."/>
            <person name="Kanomata Y."/>
            <person name="Wu J."/>
            <person name="Zeller M."/>
            <person name="Oakes M."/>
            <person name="Baldi P."/>
            <person name="Sandmeyer S."/>
        </authorList>
    </citation>
    <scope>NUCLEOTIDE SEQUENCE [LARGE SCALE GENOMIC DNA]</scope>
    <source>
        <strain evidence="1">CLIB89</strain>
        <strain evidence="3">CLIB89(W29)</strain>
    </source>
</reference>
<accession>A0A1D8N3H5</accession>
<evidence type="ECO:0007829" key="5">
    <source>
        <dbReference type="PDB" id="7B0N"/>
    </source>
</evidence>
<dbReference type="CDD" id="cd22849">
    <property type="entry name" value="NuzM"/>
    <property type="match status" value="1"/>
</dbReference>
<dbReference type="SMR" id="A0A1D8N3H5"/>
<dbReference type="EMDB" id="EMD-4873"/>
<dbReference type="eggNOG" id="ENOG502S2AU">
    <property type="taxonomic scope" value="Eukaryota"/>
</dbReference>
<evidence type="ECO:0000313" key="4">
    <source>
        <dbReference type="Proteomes" id="UP000256601"/>
    </source>
</evidence>
<dbReference type="PDB" id="7B0N">
    <property type="method" value="EM"/>
    <property type="resolution" value="3.70 A"/>
    <property type="chains" value="c=1-182"/>
</dbReference>